<dbReference type="Proteomes" id="UP000663844">
    <property type="component" value="Unassembled WGS sequence"/>
</dbReference>
<comment type="caution">
    <text evidence="1">The sequence shown here is derived from an EMBL/GenBank/DDBJ whole genome shotgun (WGS) entry which is preliminary data.</text>
</comment>
<name>A0A818IRZ8_9BILA</name>
<proteinExistence type="predicted"/>
<evidence type="ECO:0000313" key="1">
    <source>
        <dbReference type="EMBL" id="CAF3528891.1"/>
    </source>
</evidence>
<gene>
    <name evidence="1" type="ORF">OXD698_LOCUS2832</name>
</gene>
<reference evidence="1" key="1">
    <citation type="submission" date="2021-02" db="EMBL/GenBank/DDBJ databases">
        <authorList>
            <person name="Nowell W R."/>
        </authorList>
    </citation>
    <scope>NUCLEOTIDE SEQUENCE</scope>
</reference>
<sequence>MNTNDKQNFKLLLTVTQMKIFKINNTRSDDYFEEREIYDKTFQKRQTKLFCRYCHNNHPSLILRLVKEEQLLGQPTIFLFHDLVSN</sequence>
<dbReference type="EMBL" id="CAJOAZ010000095">
    <property type="protein sequence ID" value="CAF3528891.1"/>
    <property type="molecule type" value="Genomic_DNA"/>
</dbReference>
<dbReference type="AlphaFoldDB" id="A0A818IRZ8"/>
<protein>
    <submittedName>
        <fullName evidence="1">Uncharacterized protein</fullName>
    </submittedName>
</protein>
<evidence type="ECO:0000313" key="2">
    <source>
        <dbReference type="Proteomes" id="UP000663844"/>
    </source>
</evidence>
<accession>A0A818IRZ8</accession>
<organism evidence="1 2">
    <name type="scientific">Adineta steineri</name>
    <dbReference type="NCBI Taxonomy" id="433720"/>
    <lineage>
        <taxon>Eukaryota</taxon>
        <taxon>Metazoa</taxon>
        <taxon>Spiralia</taxon>
        <taxon>Gnathifera</taxon>
        <taxon>Rotifera</taxon>
        <taxon>Eurotatoria</taxon>
        <taxon>Bdelloidea</taxon>
        <taxon>Adinetida</taxon>
        <taxon>Adinetidae</taxon>
        <taxon>Adineta</taxon>
    </lineage>
</organism>